<keyword evidence="7 11" id="KW-0472">Membrane</keyword>
<dbReference type="Gene3D" id="3.40.50.2300">
    <property type="match status" value="2"/>
</dbReference>
<sequence>MTRTRFTLLILLAAATDARVAGMQPYLNMSGDITLGALFPIHRKGSDGEDCGRIQTEDGIQPLEAMLYTLQQINQDPDILPGIKLGALVFDSCDNPSHALKQALYFVKGFIAHVNTYHQQEFHCLDGSAPKFLGGGFDKVVAVLAAQSSSVTIQVASMLRLFAVPQISYMATSPSLSSKDKFPHFFRTVPSDVNQAHAMLEILKDFGWTYVSIVYSDTEYGNHGYETLDSLASNYSICFSAPHRINKEQFSDEDYDGVIRTITNKTEVRVVVLFAEKSTTLRVLEAARRVGVGERFVWIGSDAWSTANHKEVMTARSDELQVDEMTVLEGALAVQPLSGRMSGFDEYFTNLTLDHKALNPWFSEFWEEYHHCDQEGEPAHDNETMPQVSLFPRVTLSPDTSCTSPRLTIEEANGYKQQRFLHFVRDAVYAVAYALHDLHQVRCGKNYTGICDDMRHIDGETISAYLSNVSFNDEAGKKFRFVHNVDGPPRYSILNYQKVKKDSYHWVVIGNYTQDDNGAPLLYIEKGLMKFRGQTEGGREFFPNSTCAQPCEIDQVKFRERLDPCCYKCRNCGHYQVKLGEHRCEDCLEGTRPTSNRTFCEDIPEDFIDYSSPWAIAAMAVASCGILVTLFVLFVFWIYSETPVIKASGRELSSLLLLGTLVSFLMTFAVVAKPDSGTCTITRFGIGLCYTLCYAALVTKTNRIHRIFNNMTHSPHKPRYTSPKSQLIITGLLTSIEVVINAVWLMKVPPSVNHIYPSRDVRLRICRGLEDRSYMVGLIYPCFLIVICTLYAVKTRKCPEGFNETRYIAFTNYTTIILWLAFVPLYLVSTNNDIRVVTLALSLSLSGLVQLACLFFPKVYIVLMKPEKNTKELVMAQHRSSSYLAAPATPVVVLNENGVSSYVHGSDSSIKTGGGGSDASTLNLWKIKPILKDQSITSAALNAKDTLKNLQIRTM</sequence>
<dbReference type="GO" id="GO:0005886">
    <property type="term" value="C:plasma membrane"/>
    <property type="evidence" value="ECO:0007669"/>
    <property type="project" value="UniProtKB-SubCell"/>
</dbReference>
<dbReference type="InParanoid" id="A0A6J0CCE5"/>
<dbReference type="InterPro" id="IPR001828">
    <property type="entry name" value="ANF_lig-bd_rcpt"/>
</dbReference>
<reference evidence="15 16" key="1">
    <citation type="submission" date="2025-05" db="UniProtKB">
        <authorList>
            <consortium name="RefSeq"/>
        </authorList>
    </citation>
    <scope>IDENTIFICATION</scope>
    <source>
        <tissue evidence="15 16">Thorax and Abdomen</tissue>
    </source>
</reference>
<dbReference type="RefSeq" id="XP_046592329.1">
    <property type="nucleotide sequence ID" value="XM_046736373.1"/>
</dbReference>
<name>A0A6J0CCE5_NEOLC</name>
<feature type="transmembrane region" description="Helical" evidence="11">
    <location>
        <begin position="839"/>
        <end position="863"/>
    </location>
</feature>
<feature type="transmembrane region" description="Helical" evidence="11">
    <location>
        <begin position="614"/>
        <end position="640"/>
    </location>
</feature>
<feature type="domain" description="G-protein coupled receptors family 3 profile" evidence="13">
    <location>
        <begin position="614"/>
        <end position="878"/>
    </location>
</feature>
<evidence type="ECO:0000256" key="11">
    <source>
        <dbReference type="SAM" id="Phobius"/>
    </source>
</evidence>
<evidence type="ECO:0000256" key="1">
    <source>
        <dbReference type="ARBA" id="ARBA00004651"/>
    </source>
</evidence>
<evidence type="ECO:0000313" key="14">
    <source>
        <dbReference type="Proteomes" id="UP000829291"/>
    </source>
</evidence>
<dbReference type="InterPro" id="IPR000162">
    <property type="entry name" value="GPCR_3_mtglu_rcpt"/>
</dbReference>
<dbReference type="InterPro" id="IPR017978">
    <property type="entry name" value="GPCR_3_C"/>
</dbReference>
<feature type="transmembrane region" description="Helical" evidence="11">
    <location>
        <begin position="774"/>
        <end position="793"/>
    </location>
</feature>
<feature type="transmembrane region" description="Helical" evidence="11">
    <location>
        <begin position="727"/>
        <end position="746"/>
    </location>
</feature>
<dbReference type="Proteomes" id="UP000829291">
    <property type="component" value="Chromosome 4"/>
</dbReference>
<dbReference type="KEGG" id="nlo:107228176"/>
<dbReference type="PANTHER" id="PTHR24060">
    <property type="entry name" value="METABOTROPIC GLUTAMATE RECEPTOR"/>
    <property type="match status" value="1"/>
</dbReference>
<dbReference type="PRINTS" id="PR00593">
    <property type="entry name" value="MTABOTROPICR"/>
</dbReference>
<keyword evidence="5 11" id="KW-1133">Transmembrane helix</keyword>
<gene>
    <name evidence="15 16" type="primary">LOC107228176</name>
</gene>
<keyword evidence="10" id="KW-0807">Transducer</keyword>
<keyword evidence="6" id="KW-0297">G-protein coupled receptor</keyword>
<accession>A0A6J0CCE5</accession>
<keyword evidence="4 11" id="KW-0812">Transmembrane</keyword>
<dbReference type="GeneID" id="107228176"/>
<evidence type="ECO:0000256" key="8">
    <source>
        <dbReference type="ARBA" id="ARBA00023170"/>
    </source>
</evidence>
<evidence type="ECO:0000256" key="10">
    <source>
        <dbReference type="ARBA" id="ARBA00023224"/>
    </source>
</evidence>
<evidence type="ECO:0000256" key="2">
    <source>
        <dbReference type="ARBA" id="ARBA00007242"/>
    </source>
</evidence>
<keyword evidence="8" id="KW-0675">Receptor</keyword>
<keyword evidence="12" id="KW-0732">Signal</keyword>
<dbReference type="CDD" id="cd06362">
    <property type="entry name" value="PBP1_mGluR"/>
    <property type="match status" value="1"/>
</dbReference>
<keyword evidence="14" id="KW-1185">Reference proteome</keyword>
<feature type="chain" id="PRO_5045019110" evidence="12">
    <location>
        <begin position="23"/>
        <end position="955"/>
    </location>
</feature>
<keyword evidence="3" id="KW-1003">Cell membrane</keyword>
<evidence type="ECO:0000313" key="16">
    <source>
        <dbReference type="RefSeq" id="XP_046592329.1"/>
    </source>
</evidence>
<feature type="signal peptide" evidence="12">
    <location>
        <begin position="1"/>
        <end position="22"/>
    </location>
</feature>
<dbReference type="RefSeq" id="XP_015525041.2">
    <property type="nucleotide sequence ID" value="XM_015669555.2"/>
</dbReference>
<dbReference type="PRINTS" id="PR00248">
    <property type="entry name" value="GPCRMGR"/>
</dbReference>
<dbReference type="Pfam" id="PF01094">
    <property type="entry name" value="ANF_receptor"/>
    <property type="match status" value="1"/>
</dbReference>
<feature type="transmembrane region" description="Helical" evidence="11">
    <location>
        <begin position="652"/>
        <end position="672"/>
    </location>
</feature>
<proteinExistence type="inferred from homology"/>
<dbReference type="Gene3D" id="2.10.50.30">
    <property type="entry name" value="GPCR, family 3, nine cysteines domain"/>
    <property type="match status" value="1"/>
</dbReference>
<dbReference type="AlphaFoldDB" id="A0A6J0CCE5"/>
<dbReference type="InterPro" id="IPR050726">
    <property type="entry name" value="mGluR"/>
</dbReference>
<dbReference type="Pfam" id="PF00003">
    <property type="entry name" value="7tm_3"/>
    <property type="match status" value="1"/>
</dbReference>
<dbReference type="InterPro" id="IPR038550">
    <property type="entry name" value="GPCR_3_9-Cys_sf"/>
</dbReference>
<evidence type="ECO:0000313" key="15">
    <source>
        <dbReference type="RefSeq" id="XP_015525041.2"/>
    </source>
</evidence>
<dbReference type="OrthoDB" id="425344at2759"/>
<dbReference type="PROSITE" id="PS50259">
    <property type="entry name" value="G_PROTEIN_RECEP_F3_4"/>
    <property type="match status" value="1"/>
</dbReference>
<dbReference type="InterPro" id="IPR000337">
    <property type="entry name" value="GPCR_3"/>
</dbReference>
<dbReference type="CDD" id="cd15045">
    <property type="entry name" value="7tmC_mGluRs"/>
    <property type="match status" value="1"/>
</dbReference>
<evidence type="ECO:0000256" key="4">
    <source>
        <dbReference type="ARBA" id="ARBA00022692"/>
    </source>
</evidence>
<dbReference type="GO" id="GO:0004930">
    <property type="term" value="F:G protein-coupled receptor activity"/>
    <property type="evidence" value="ECO:0007669"/>
    <property type="project" value="UniProtKB-KW"/>
</dbReference>
<feature type="transmembrane region" description="Helical" evidence="11">
    <location>
        <begin position="805"/>
        <end position="827"/>
    </location>
</feature>
<evidence type="ECO:0000256" key="9">
    <source>
        <dbReference type="ARBA" id="ARBA00023180"/>
    </source>
</evidence>
<dbReference type="InterPro" id="IPR028082">
    <property type="entry name" value="Peripla_BP_I"/>
</dbReference>
<keyword evidence="9" id="KW-0325">Glycoprotein</keyword>
<dbReference type="SUPFAM" id="SSF53822">
    <property type="entry name" value="Periplasmic binding protein-like I"/>
    <property type="match status" value="1"/>
</dbReference>
<comment type="similarity">
    <text evidence="2">Belongs to the G-protein coupled receptor 3 family.</text>
</comment>
<feature type="transmembrane region" description="Helical" evidence="11">
    <location>
        <begin position="684"/>
        <end position="701"/>
    </location>
</feature>
<comment type="subcellular location">
    <subcellularLocation>
        <location evidence="1">Cell membrane</location>
        <topology evidence="1">Multi-pass membrane protein</topology>
    </subcellularLocation>
</comment>
<evidence type="ECO:0000256" key="5">
    <source>
        <dbReference type="ARBA" id="ARBA00022989"/>
    </source>
</evidence>
<organism evidence="14 15">
    <name type="scientific">Neodiprion lecontei</name>
    <name type="common">Redheaded pine sawfly</name>
    <dbReference type="NCBI Taxonomy" id="441921"/>
    <lineage>
        <taxon>Eukaryota</taxon>
        <taxon>Metazoa</taxon>
        <taxon>Ecdysozoa</taxon>
        <taxon>Arthropoda</taxon>
        <taxon>Hexapoda</taxon>
        <taxon>Insecta</taxon>
        <taxon>Pterygota</taxon>
        <taxon>Neoptera</taxon>
        <taxon>Endopterygota</taxon>
        <taxon>Hymenoptera</taxon>
        <taxon>Tenthredinoidea</taxon>
        <taxon>Diprionidae</taxon>
        <taxon>Diprioninae</taxon>
        <taxon>Neodiprion</taxon>
    </lineage>
</organism>
<evidence type="ECO:0000256" key="7">
    <source>
        <dbReference type="ARBA" id="ARBA00023136"/>
    </source>
</evidence>
<protein>
    <submittedName>
        <fullName evidence="15 16">Metabotropic glutamate receptor 6-like isoform X1</fullName>
    </submittedName>
</protein>
<evidence type="ECO:0000256" key="12">
    <source>
        <dbReference type="SAM" id="SignalP"/>
    </source>
</evidence>
<evidence type="ECO:0000256" key="6">
    <source>
        <dbReference type="ARBA" id="ARBA00023040"/>
    </source>
</evidence>
<evidence type="ECO:0000259" key="13">
    <source>
        <dbReference type="PROSITE" id="PS50259"/>
    </source>
</evidence>
<evidence type="ECO:0000256" key="3">
    <source>
        <dbReference type="ARBA" id="ARBA00022475"/>
    </source>
</evidence>